<evidence type="ECO:0000256" key="1">
    <source>
        <dbReference type="SAM" id="Phobius"/>
    </source>
</evidence>
<dbReference type="AlphaFoldDB" id="A0A7S0VWV6"/>
<keyword evidence="1" id="KW-0472">Membrane</keyword>
<name>A0A7S0VWV6_9CRYP</name>
<gene>
    <name evidence="2" type="ORF">HTEP1355_LOCUS11322</name>
</gene>
<evidence type="ECO:0000313" key="2">
    <source>
        <dbReference type="EMBL" id="CAD8797681.1"/>
    </source>
</evidence>
<feature type="transmembrane region" description="Helical" evidence="1">
    <location>
        <begin position="276"/>
        <end position="294"/>
    </location>
</feature>
<sequence length="341" mass="37632">MRERGPEADGVPMGAIDVHKMADAMELAEEGDKNRDRRGQRPQTVEAQVLSYLPALFGFVLAWFTLLVAHSPLIHAGSSALDTKKLKAPNAATCKVGDCWDRAEKYGYPECTPRDLVWSKAIRGVELPAAGKICYKSIYINSEFNSGVALGMVMFWGVYTARIAEGVAEAVLAGDVEPRAAGALAACLPAWYYSVKVMFVYVNEWMHRWIPSQLFFSATDGTVLYIMARHARRSGGVNLPAMCFVAVTAFTHIVEILLDENSNFINPKNLVAGRNIILSLADVALLLSSVSIIQSQRRGIKTVQKWAPYLFALFIGELVAFQIFATDLSFSLFKRSSRNLL</sequence>
<feature type="transmembrane region" description="Helical" evidence="1">
    <location>
        <begin position="306"/>
        <end position="325"/>
    </location>
</feature>
<organism evidence="2">
    <name type="scientific">Hemiselmis tepida</name>
    <dbReference type="NCBI Taxonomy" id="464990"/>
    <lineage>
        <taxon>Eukaryota</taxon>
        <taxon>Cryptophyceae</taxon>
        <taxon>Cryptomonadales</taxon>
        <taxon>Hemiselmidaceae</taxon>
        <taxon>Hemiselmis</taxon>
    </lineage>
</organism>
<dbReference type="EMBL" id="HBFN01019414">
    <property type="protein sequence ID" value="CAD8797681.1"/>
    <property type="molecule type" value="Transcribed_RNA"/>
</dbReference>
<feature type="transmembrane region" description="Helical" evidence="1">
    <location>
        <begin position="49"/>
        <end position="69"/>
    </location>
</feature>
<proteinExistence type="predicted"/>
<keyword evidence="1" id="KW-0812">Transmembrane</keyword>
<reference evidence="2" key="1">
    <citation type="submission" date="2021-01" db="EMBL/GenBank/DDBJ databases">
        <authorList>
            <person name="Corre E."/>
            <person name="Pelletier E."/>
            <person name="Niang G."/>
            <person name="Scheremetjew M."/>
            <person name="Finn R."/>
            <person name="Kale V."/>
            <person name="Holt S."/>
            <person name="Cochrane G."/>
            <person name="Meng A."/>
            <person name="Brown T."/>
            <person name="Cohen L."/>
        </authorList>
    </citation>
    <scope>NUCLEOTIDE SEQUENCE</scope>
    <source>
        <strain evidence="2">CCMP443</strain>
    </source>
</reference>
<keyword evidence="1" id="KW-1133">Transmembrane helix</keyword>
<feature type="transmembrane region" description="Helical" evidence="1">
    <location>
        <begin position="237"/>
        <end position="256"/>
    </location>
</feature>
<accession>A0A7S0VWV6</accession>
<protein>
    <submittedName>
        <fullName evidence="2">Uncharacterized protein</fullName>
    </submittedName>
</protein>